<evidence type="ECO:0000313" key="1">
    <source>
        <dbReference type="EMBL" id="WQF89364.1"/>
    </source>
</evidence>
<dbReference type="GeneID" id="87950878"/>
<dbReference type="KEGG" id="cdet:87950878"/>
<organism evidence="1 2">
    <name type="scientific">Colletotrichum destructivum</name>
    <dbReference type="NCBI Taxonomy" id="34406"/>
    <lineage>
        <taxon>Eukaryota</taxon>
        <taxon>Fungi</taxon>
        <taxon>Dikarya</taxon>
        <taxon>Ascomycota</taxon>
        <taxon>Pezizomycotina</taxon>
        <taxon>Sordariomycetes</taxon>
        <taxon>Hypocreomycetidae</taxon>
        <taxon>Glomerellales</taxon>
        <taxon>Glomerellaceae</taxon>
        <taxon>Colletotrichum</taxon>
        <taxon>Colletotrichum destructivum species complex</taxon>
    </lineage>
</organism>
<dbReference type="Proteomes" id="UP001322277">
    <property type="component" value="Chromosome 10"/>
</dbReference>
<dbReference type="AlphaFoldDB" id="A0AAX4J1E0"/>
<reference evidence="2" key="1">
    <citation type="journal article" date="2023" name="bioRxiv">
        <title>Complete genome of the Medicago anthracnose fungus, Colletotrichum destructivum, reveals a mini-chromosome-like region within a core chromosome.</title>
        <authorList>
            <person name="Lapalu N."/>
            <person name="Simon A."/>
            <person name="Lu A."/>
            <person name="Plaumann P.-L."/>
            <person name="Amselem J."/>
            <person name="Pigne S."/>
            <person name="Auger A."/>
            <person name="Koch C."/>
            <person name="Dallery J.-F."/>
            <person name="O'Connell R.J."/>
        </authorList>
    </citation>
    <scope>NUCLEOTIDE SEQUENCE [LARGE SCALE GENOMIC DNA]</scope>
    <source>
        <strain evidence="2">CBS 520.97</strain>
    </source>
</reference>
<keyword evidence="2" id="KW-1185">Reference proteome</keyword>
<accession>A0AAX4J1E0</accession>
<proteinExistence type="predicted"/>
<name>A0AAX4J1E0_9PEZI</name>
<dbReference type="EMBL" id="CP137314">
    <property type="protein sequence ID" value="WQF89364.1"/>
    <property type="molecule type" value="Genomic_DNA"/>
</dbReference>
<sequence>MIDPFDYKITAKGAWNAHDTTPNRLYLNQILMALWEDDGLSPGELVSVEFSWIVNEPTKDAIASARARLGLSNTEDFRITDSSSVWSGLMNCPFGKVAQRMAEEAGKDVVLISVTDSGLDDMAFELA</sequence>
<evidence type="ECO:0000313" key="2">
    <source>
        <dbReference type="Proteomes" id="UP001322277"/>
    </source>
</evidence>
<dbReference type="RefSeq" id="XP_062786585.1">
    <property type="nucleotide sequence ID" value="XM_062930534.1"/>
</dbReference>
<gene>
    <name evidence="1" type="ORF">CDEST_14378</name>
</gene>
<protein>
    <submittedName>
        <fullName evidence="1">Uncharacterized protein</fullName>
    </submittedName>
</protein>